<evidence type="ECO:0000256" key="4">
    <source>
        <dbReference type="ARBA" id="ARBA00022475"/>
    </source>
</evidence>
<evidence type="ECO:0000256" key="5">
    <source>
        <dbReference type="ARBA" id="ARBA00022692"/>
    </source>
</evidence>
<feature type="transmembrane region" description="Helical" evidence="8">
    <location>
        <begin position="193"/>
        <end position="212"/>
    </location>
</feature>
<evidence type="ECO:0008006" key="11">
    <source>
        <dbReference type="Google" id="ProtNLM"/>
    </source>
</evidence>
<organism evidence="9 10">
    <name type="scientific">candidate division WWE3 bacterium CG08_land_8_20_14_0_20_41_10</name>
    <dbReference type="NCBI Taxonomy" id="1975085"/>
    <lineage>
        <taxon>Bacteria</taxon>
        <taxon>Katanobacteria</taxon>
    </lineage>
</organism>
<reference evidence="10" key="1">
    <citation type="submission" date="2017-09" db="EMBL/GenBank/DDBJ databases">
        <title>Depth-based differentiation of microbial function through sediment-hosted aquifers and enrichment of novel symbionts in the deep terrestrial subsurface.</title>
        <authorList>
            <person name="Probst A.J."/>
            <person name="Ladd B."/>
            <person name="Jarett J.K."/>
            <person name="Geller-Mcgrath D.E."/>
            <person name="Sieber C.M.K."/>
            <person name="Emerson J.B."/>
            <person name="Anantharaman K."/>
            <person name="Thomas B.C."/>
            <person name="Malmstrom R."/>
            <person name="Stieglmeier M."/>
            <person name="Klingl A."/>
            <person name="Woyke T."/>
            <person name="Ryan C.M."/>
            <person name="Banfield J.F."/>
        </authorList>
    </citation>
    <scope>NUCLEOTIDE SEQUENCE [LARGE SCALE GENOMIC DNA]</scope>
</reference>
<keyword evidence="7 8" id="KW-0472">Membrane</keyword>
<name>A0A2H0XBQ4_UNCKA</name>
<keyword evidence="3" id="KW-0813">Transport</keyword>
<comment type="caution">
    <text evidence="9">The sequence shown here is derived from an EMBL/GenBank/DDBJ whole genome shotgun (WGS) entry which is preliminary data.</text>
</comment>
<dbReference type="InterPro" id="IPR002549">
    <property type="entry name" value="AI-2E-like"/>
</dbReference>
<gene>
    <name evidence="9" type="ORF">COT50_02290</name>
</gene>
<dbReference type="GO" id="GO:0055085">
    <property type="term" value="P:transmembrane transport"/>
    <property type="evidence" value="ECO:0007669"/>
    <property type="project" value="TreeGrafter"/>
</dbReference>
<protein>
    <recommendedName>
        <fullName evidence="11">AI-2E family transporter</fullName>
    </recommendedName>
</protein>
<keyword evidence="5 8" id="KW-0812">Transmembrane</keyword>
<feature type="transmembrane region" description="Helical" evidence="8">
    <location>
        <begin position="283"/>
        <end position="316"/>
    </location>
</feature>
<evidence type="ECO:0000256" key="3">
    <source>
        <dbReference type="ARBA" id="ARBA00022448"/>
    </source>
</evidence>
<evidence type="ECO:0000313" key="10">
    <source>
        <dbReference type="Proteomes" id="UP000231252"/>
    </source>
</evidence>
<evidence type="ECO:0000313" key="9">
    <source>
        <dbReference type="EMBL" id="PIS22377.1"/>
    </source>
</evidence>
<feature type="transmembrane region" description="Helical" evidence="8">
    <location>
        <begin position="218"/>
        <end position="240"/>
    </location>
</feature>
<dbReference type="Proteomes" id="UP000231252">
    <property type="component" value="Unassembled WGS sequence"/>
</dbReference>
<evidence type="ECO:0000256" key="1">
    <source>
        <dbReference type="ARBA" id="ARBA00004651"/>
    </source>
</evidence>
<sequence>MDKNIVVSTKTLLILGGALLAGYVIIMMGRVFAILGVALLIATAVEQSVKRLVKRRVRRGFAVYLVYILLIIIVAGIFTIGVPPLVKEVRKLIANLPTIAQSLSGLEAFGFSPQDILPQVTKVTSNIISISYSIFSNVAVLITVFFLSLYMSLDWENIKARLLSLFKSELRDEIEETIFEIEVSISQWIKGQAFLMLVVGVASFAGFSAIGIEYALALAVIAGLLEMIPMIGPVITTILASAITFTQSPIKGIMVVVLCILIQQLENNILVPRIMQKVSGFSPLVILISVITFTNFFGLVGTLVAVPCVMVGYVIVKRILNYAGS</sequence>
<keyword evidence="6 8" id="KW-1133">Transmembrane helix</keyword>
<evidence type="ECO:0000256" key="7">
    <source>
        <dbReference type="ARBA" id="ARBA00023136"/>
    </source>
</evidence>
<comment type="subcellular location">
    <subcellularLocation>
        <location evidence="1">Cell membrane</location>
        <topology evidence="1">Multi-pass membrane protein</topology>
    </subcellularLocation>
</comment>
<feature type="transmembrane region" description="Helical" evidence="8">
    <location>
        <begin position="127"/>
        <end position="151"/>
    </location>
</feature>
<feature type="transmembrane region" description="Helical" evidence="8">
    <location>
        <begin position="12"/>
        <end position="41"/>
    </location>
</feature>
<dbReference type="EMBL" id="PEYU01000049">
    <property type="protein sequence ID" value="PIS22377.1"/>
    <property type="molecule type" value="Genomic_DNA"/>
</dbReference>
<dbReference type="GO" id="GO:0005886">
    <property type="term" value="C:plasma membrane"/>
    <property type="evidence" value="ECO:0007669"/>
    <property type="project" value="UniProtKB-SubCell"/>
</dbReference>
<dbReference type="PANTHER" id="PTHR21716">
    <property type="entry name" value="TRANSMEMBRANE PROTEIN"/>
    <property type="match status" value="1"/>
</dbReference>
<dbReference type="Pfam" id="PF01594">
    <property type="entry name" value="AI-2E_transport"/>
    <property type="match status" value="1"/>
</dbReference>
<feature type="transmembrane region" description="Helical" evidence="8">
    <location>
        <begin position="252"/>
        <end position="271"/>
    </location>
</feature>
<evidence type="ECO:0000256" key="8">
    <source>
        <dbReference type="SAM" id="Phobius"/>
    </source>
</evidence>
<evidence type="ECO:0000256" key="6">
    <source>
        <dbReference type="ARBA" id="ARBA00022989"/>
    </source>
</evidence>
<accession>A0A2H0XBQ4</accession>
<evidence type="ECO:0000256" key="2">
    <source>
        <dbReference type="ARBA" id="ARBA00009773"/>
    </source>
</evidence>
<comment type="similarity">
    <text evidence="2">Belongs to the autoinducer-2 exporter (AI-2E) (TC 2.A.86) family.</text>
</comment>
<dbReference type="AlphaFoldDB" id="A0A2H0XBQ4"/>
<dbReference type="PANTHER" id="PTHR21716:SF53">
    <property type="entry name" value="PERMEASE PERM-RELATED"/>
    <property type="match status" value="1"/>
</dbReference>
<feature type="transmembrane region" description="Helical" evidence="8">
    <location>
        <begin position="61"/>
        <end position="82"/>
    </location>
</feature>
<keyword evidence="4" id="KW-1003">Cell membrane</keyword>
<proteinExistence type="inferred from homology"/>